<reference evidence="2" key="1">
    <citation type="submission" date="2012-07" db="EMBL/GenBank/DDBJ databases">
        <title>Genome variability drives Emilianias global distribution.</title>
        <authorList>
            <consortium name="DOE Joint Genome Institute"/>
            <person name="Read B."/>
            <person name="Kegel J."/>
            <person name="Klute M."/>
            <person name="Kuo A."/>
            <person name="Lefebvre S.C."/>
            <person name="Maumus F."/>
            <person name="Mayer C."/>
            <person name="Miller J."/>
            <person name="Allen A."/>
            <person name="Bidle K."/>
            <person name="Borodovsky M."/>
            <person name="Bowler C."/>
            <person name="Brownlee C."/>
            <person name="Claverie J.-M."/>
            <person name="Cock M."/>
            <person name="De Vargas C."/>
            <person name="Elias M."/>
            <person name="Frickenhaus S."/>
            <person name="Gladyshev V.N."/>
            <person name="Gonzalez K."/>
            <person name="Guda C."/>
            <person name="Hadaegh A."/>
            <person name="Herman E."/>
            <person name="Iglesias-Rodriguez D."/>
            <person name="Jones B."/>
            <person name="Lawson T."/>
            <person name="Leese F."/>
            <person name="Lin Y.-C."/>
            <person name="Lindquist E."/>
            <person name="Lobanov A."/>
            <person name="Lucas S."/>
            <person name="Malik S.-H.B."/>
            <person name="Marsh M.E."/>
            <person name="Mock T."/>
            <person name="Monier A."/>
            <person name="Moreau H."/>
            <person name="Mueller-Roeber B."/>
            <person name="Napier J."/>
            <person name="Ogata H."/>
            <person name="Parker M."/>
            <person name="Probert I."/>
            <person name="Quesneville H."/>
            <person name="Raines C."/>
            <person name="Rensing S."/>
            <person name="Riano-Pachon D.M."/>
            <person name="Richier S."/>
            <person name="Rokitta S."/>
            <person name="Salamov A."/>
            <person name="Sarno A.F."/>
            <person name="Schmutz J."/>
            <person name="Schroeder D."/>
            <person name="Shiraiwa Y."/>
            <person name="Soanes D.M."/>
            <person name="Valentin K."/>
            <person name="Van Der Giezen M."/>
            <person name="Van Der Peer Y."/>
            <person name="Vardi A."/>
            <person name="Verret F."/>
            <person name="Von Dassow P."/>
            <person name="Wheeler G."/>
            <person name="Williams B."/>
            <person name="Wilson W."/>
            <person name="Wolfe G."/>
            <person name="Wurch L.L."/>
            <person name="Young J."/>
            <person name="Dacks J.B."/>
            <person name="Delwiche C.F."/>
            <person name="Dyhrman S."/>
            <person name="Glockner G."/>
            <person name="John U."/>
            <person name="Richards T."/>
            <person name="Worden A.Z."/>
            <person name="Zhang X."/>
            <person name="Grigoriev I.V."/>
        </authorList>
    </citation>
    <scope>NUCLEOTIDE SEQUENCE</scope>
    <source>
        <strain evidence="2">CCMP1516</strain>
    </source>
</reference>
<accession>R1E3R0</accession>
<dbReference type="KEGG" id="ehx:EMIHUDRAFT_458939"/>
<feature type="compositionally biased region" description="Basic and acidic residues" evidence="1">
    <location>
        <begin position="150"/>
        <end position="161"/>
    </location>
</feature>
<feature type="compositionally biased region" description="Gly residues" evidence="1">
    <location>
        <begin position="16"/>
        <end position="30"/>
    </location>
</feature>
<dbReference type="HOGENOM" id="CLU_887373_0_0_1"/>
<organism evidence="2">
    <name type="scientific">Emiliania huxleyi</name>
    <name type="common">Coccolithophore</name>
    <name type="synonym">Pontosphaera huxleyi</name>
    <dbReference type="NCBI Taxonomy" id="2903"/>
    <lineage>
        <taxon>Eukaryota</taxon>
        <taxon>Haptista</taxon>
        <taxon>Haptophyta</taxon>
        <taxon>Prymnesiophyceae</taxon>
        <taxon>Isochrysidales</taxon>
        <taxon>Noelaerhabdaceae</taxon>
        <taxon>Emiliania</taxon>
    </lineage>
</organism>
<evidence type="ECO:0000313" key="2">
    <source>
        <dbReference type="EMBL" id="EOD17671.1"/>
    </source>
</evidence>
<proteinExistence type="predicted"/>
<dbReference type="EMBL" id="KB866481">
    <property type="protein sequence ID" value="EOD17671.1"/>
    <property type="molecule type" value="Genomic_DNA"/>
</dbReference>
<name>R1E3R0_EMIHU</name>
<dbReference type="AlphaFoldDB" id="R1E3R0"/>
<feature type="compositionally biased region" description="Low complexity" evidence="1">
    <location>
        <begin position="42"/>
        <end position="53"/>
    </location>
</feature>
<gene>
    <name evidence="2" type="ORF">EMIHUDRAFT_458939</name>
</gene>
<feature type="non-terminal residue" evidence="2">
    <location>
        <position position="1"/>
    </location>
</feature>
<sequence>GKPRRVWRRAWREGGARGAAGAGGGGGGTPALGRRARPPPRVGGRLPARPAQGRSRRSLAARGRVRLRRALQRRTLAAAAAVLGGGRAQPAHPRAADRRSCARPAAHAPLARPDGLRVRRGRRRVGRRQGGAAARPRLRRRHRSRHARRGRGDDPRADLHGARLPPRGLLRHLDGDGALHVFGHRLSIHHLRHDRPRVRSLLRLLRRRPRRHRWHQGRALAAAAHGPPLLHRLLPRLYPVWLRAAHGGDRLDDADGDRTRRLPAGLRPDGQGGAVRLAWRARRRPRCLLLHPRLLHSARKNTSVASPSRRIERL</sequence>
<dbReference type="GeneID" id="17263819"/>
<evidence type="ECO:0000256" key="1">
    <source>
        <dbReference type="SAM" id="MobiDB-lite"/>
    </source>
</evidence>
<dbReference type="RefSeq" id="XP_005770100.1">
    <property type="nucleotide sequence ID" value="XM_005770043.1"/>
</dbReference>
<feature type="compositionally biased region" description="Basic residues" evidence="1">
    <location>
        <begin position="54"/>
        <end position="64"/>
    </location>
</feature>
<protein>
    <submittedName>
        <fullName evidence="2">Uncharacterized protein</fullName>
    </submittedName>
</protein>
<feature type="compositionally biased region" description="Low complexity" evidence="1">
    <location>
        <begin position="102"/>
        <end position="113"/>
    </location>
</feature>
<feature type="compositionally biased region" description="Basic residues" evidence="1">
    <location>
        <begin position="118"/>
        <end position="127"/>
    </location>
</feature>
<feature type="region of interest" description="Disordered" evidence="1">
    <location>
        <begin position="84"/>
        <end position="164"/>
    </location>
</feature>
<feature type="compositionally biased region" description="Basic residues" evidence="1">
    <location>
        <begin position="136"/>
        <end position="149"/>
    </location>
</feature>
<feature type="region of interest" description="Disordered" evidence="1">
    <location>
        <begin position="1"/>
        <end position="64"/>
    </location>
</feature>